<protein>
    <submittedName>
        <fullName evidence="9">Coelichelin uptake porter, ABC transporter, permease CchD</fullName>
    </submittedName>
</protein>
<evidence type="ECO:0000256" key="8">
    <source>
        <dbReference type="SAM" id="Phobius"/>
    </source>
</evidence>
<dbReference type="Pfam" id="PF01032">
    <property type="entry name" value="FecCD"/>
    <property type="match status" value="1"/>
</dbReference>
<dbReference type="AlphaFoldDB" id="A0A087CHF6"/>
<dbReference type="GO" id="GO:0033214">
    <property type="term" value="P:siderophore-iron import into cell"/>
    <property type="evidence" value="ECO:0007669"/>
    <property type="project" value="TreeGrafter"/>
</dbReference>
<dbReference type="GeneID" id="98299710"/>
<dbReference type="GO" id="GO:0005886">
    <property type="term" value="C:plasma membrane"/>
    <property type="evidence" value="ECO:0007669"/>
    <property type="project" value="UniProtKB-SubCell"/>
</dbReference>
<feature type="transmembrane region" description="Helical" evidence="8">
    <location>
        <begin position="30"/>
        <end position="56"/>
    </location>
</feature>
<feature type="transmembrane region" description="Helical" evidence="8">
    <location>
        <begin position="326"/>
        <end position="344"/>
    </location>
</feature>
<dbReference type="InterPro" id="IPR037294">
    <property type="entry name" value="ABC_BtuC-like"/>
</dbReference>
<evidence type="ECO:0000256" key="7">
    <source>
        <dbReference type="ARBA" id="ARBA00023136"/>
    </source>
</evidence>
<keyword evidence="3" id="KW-0813">Transport</keyword>
<dbReference type="EMBL" id="JGZI01000008">
    <property type="protein sequence ID" value="KFI82706.1"/>
    <property type="molecule type" value="Genomic_DNA"/>
</dbReference>
<keyword evidence="4" id="KW-1003">Cell membrane</keyword>
<dbReference type="PANTHER" id="PTHR30472">
    <property type="entry name" value="FERRIC ENTEROBACTIN TRANSPORT SYSTEM PERMEASE PROTEIN"/>
    <property type="match status" value="1"/>
</dbReference>
<dbReference type="OrthoDB" id="4455417at2"/>
<gene>
    <name evidence="9" type="ORF">BPSY_0497</name>
</gene>
<evidence type="ECO:0000256" key="5">
    <source>
        <dbReference type="ARBA" id="ARBA00022692"/>
    </source>
</evidence>
<sequence length="352" mass="36530">MKGASVLPASYEHQTPSAQFRTRRLRRKTLVCSILVALAAVLLYTDITFGTVIYSFNDLLRVVSGEQIPGISFALGELRIPRSLTALACGAAFGIAGSCFQHLLRNPLASPDIIGITSGANAAAVFGIVVLGASGLELSAISVAGGLLTTAVIAAFTWKRGLSLGRLILVGIAFGAMLDAASSWILVHADQWDIQSASRWLTGSLADTQWSDVLLSGIALSIGCIAIAPLSKRLDMLRLGDEIAASLGVRVGASQIAIICVSVTMLSIATSAVGPIAFVSFLSGPIARRISGYGSSALAESTLVGACLVLGSDIIAQHLLTEQMPVGVVTSVIGGPVLMLLMYISTRKGHLE</sequence>
<feature type="transmembrane region" description="Helical" evidence="8">
    <location>
        <begin position="209"/>
        <end position="231"/>
    </location>
</feature>
<evidence type="ECO:0000256" key="4">
    <source>
        <dbReference type="ARBA" id="ARBA00022475"/>
    </source>
</evidence>
<reference evidence="9 10" key="1">
    <citation type="submission" date="2014-03" db="EMBL/GenBank/DDBJ databases">
        <title>Genomics of Bifidobacteria.</title>
        <authorList>
            <person name="Ventura M."/>
            <person name="Milani C."/>
            <person name="Lugli G.A."/>
        </authorList>
    </citation>
    <scope>NUCLEOTIDE SEQUENCE [LARGE SCALE GENOMIC DNA]</scope>
    <source>
        <strain evidence="9 10">LMG 21775</strain>
    </source>
</reference>
<comment type="caution">
    <text evidence="9">The sequence shown here is derived from an EMBL/GenBank/DDBJ whole genome shotgun (WGS) entry which is preliminary data.</text>
</comment>
<evidence type="ECO:0000256" key="6">
    <source>
        <dbReference type="ARBA" id="ARBA00022989"/>
    </source>
</evidence>
<dbReference type="eggNOG" id="COG4779">
    <property type="taxonomic scope" value="Bacteria"/>
</dbReference>
<comment type="similarity">
    <text evidence="2">Belongs to the binding-protein-dependent transport system permease family. FecCD subfamily.</text>
</comment>
<evidence type="ECO:0000256" key="1">
    <source>
        <dbReference type="ARBA" id="ARBA00004651"/>
    </source>
</evidence>
<evidence type="ECO:0000256" key="2">
    <source>
        <dbReference type="ARBA" id="ARBA00007935"/>
    </source>
</evidence>
<comment type="subcellular location">
    <subcellularLocation>
        <location evidence="1">Cell membrane</location>
        <topology evidence="1">Multi-pass membrane protein</topology>
    </subcellularLocation>
</comment>
<dbReference type="Proteomes" id="UP000029050">
    <property type="component" value="Unassembled WGS sequence"/>
</dbReference>
<keyword evidence="5 8" id="KW-0812">Transmembrane</keyword>
<dbReference type="SUPFAM" id="SSF81345">
    <property type="entry name" value="ABC transporter involved in vitamin B12 uptake, BtuC"/>
    <property type="match status" value="1"/>
</dbReference>
<dbReference type="PANTHER" id="PTHR30472:SF24">
    <property type="entry name" value="FERRIC ENTEROBACTIN TRANSPORT SYSTEM PERMEASE PROTEIN FEPG"/>
    <property type="match status" value="1"/>
</dbReference>
<accession>A0A087CHF6</accession>
<dbReference type="GO" id="GO:0022857">
    <property type="term" value="F:transmembrane transporter activity"/>
    <property type="evidence" value="ECO:0007669"/>
    <property type="project" value="InterPro"/>
</dbReference>
<feature type="transmembrane region" description="Helical" evidence="8">
    <location>
        <begin position="113"/>
        <end position="133"/>
    </location>
</feature>
<keyword evidence="10" id="KW-1185">Reference proteome</keyword>
<dbReference type="Gene3D" id="1.10.3470.10">
    <property type="entry name" value="ABC transporter involved in vitamin B12 uptake, BtuC"/>
    <property type="match status" value="1"/>
</dbReference>
<feature type="transmembrane region" description="Helical" evidence="8">
    <location>
        <begin position="84"/>
        <end position="104"/>
    </location>
</feature>
<proteinExistence type="inferred from homology"/>
<name>A0A087CHF6_9BIFI</name>
<dbReference type="CDD" id="cd06550">
    <property type="entry name" value="TM_ABC_iron-siderophores_like"/>
    <property type="match status" value="1"/>
</dbReference>
<keyword evidence="7 8" id="KW-0472">Membrane</keyword>
<evidence type="ECO:0000313" key="9">
    <source>
        <dbReference type="EMBL" id="KFI82706.1"/>
    </source>
</evidence>
<evidence type="ECO:0000313" key="10">
    <source>
        <dbReference type="Proteomes" id="UP000029050"/>
    </source>
</evidence>
<evidence type="ECO:0000256" key="3">
    <source>
        <dbReference type="ARBA" id="ARBA00022448"/>
    </source>
</evidence>
<feature type="transmembrane region" description="Helical" evidence="8">
    <location>
        <begin position="167"/>
        <end position="189"/>
    </location>
</feature>
<organism evidence="9 10">
    <name type="scientific">Bifidobacterium psychraerophilum</name>
    <dbReference type="NCBI Taxonomy" id="218140"/>
    <lineage>
        <taxon>Bacteria</taxon>
        <taxon>Bacillati</taxon>
        <taxon>Actinomycetota</taxon>
        <taxon>Actinomycetes</taxon>
        <taxon>Bifidobacteriales</taxon>
        <taxon>Bifidobacteriaceae</taxon>
        <taxon>Bifidobacterium</taxon>
    </lineage>
</organism>
<dbReference type="InterPro" id="IPR000522">
    <property type="entry name" value="ABC_transptr_permease_BtuC"/>
</dbReference>
<dbReference type="STRING" id="218140.BPSY_0497"/>
<feature type="transmembrane region" description="Helical" evidence="8">
    <location>
        <begin position="139"/>
        <end position="158"/>
    </location>
</feature>
<dbReference type="RefSeq" id="WP_033496916.1">
    <property type="nucleotide sequence ID" value="NZ_JGZI01000008.1"/>
</dbReference>
<keyword evidence="6 8" id="KW-1133">Transmembrane helix</keyword>